<reference evidence="2 3" key="1">
    <citation type="journal article" date="2019" name="Genome Biol. Evol.">
        <title>Insights into the evolution of the New World diploid cottons (Gossypium, subgenus Houzingenia) based on genome sequencing.</title>
        <authorList>
            <person name="Grover C.E."/>
            <person name="Arick M.A. 2nd"/>
            <person name="Thrash A."/>
            <person name="Conover J.L."/>
            <person name="Sanders W.S."/>
            <person name="Peterson D.G."/>
            <person name="Frelichowski J.E."/>
            <person name="Scheffler J.A."/>
            <person name="Scheffler B.E."/>
            <person name="Wendel J.F."/>
        </authorList>
    </citation>
    <scope>NUCLEOTIDE SEQUENCE [LARGE SCALE GENOMIC DNA]</scope>
    <source>
        <strain evidence="2">157</strain>
        <tissue evidence="2">Leaf</tissue>
    </source>
</reference>
<keyword evidence="1" id="KW-1133">Transmembrane helix</keyword>
<feature type="transmembrane region" description="Helical" evidence="1">
    <location>
        <begin position="12"/>
        <end position="33"/>
    </location>
</feature>
<accession>A0A7J8MZG4</accession>
<keyword evidence="1" id="KW-0472">Membrane</keyword>
<sequence>QKSKAFKEIGEYAFGFITSTVILHGSSAGLTSLFEKELVRFSGQHMQQKTHGFVLLFMGEMSYLGLDFHLFDAEVVISGGMSVPRMLTTLDACVN</sequence>
<dbReference type="EMBL" id="JABEZX010000011">
    <property type="protein sequence ID" value="MBA0570118.1"/>
    <property type="molecule type" value="Genomic_DNA"/>
</dbReference>
<evidence type="ECO:0000313" key="2">
    <source>
        <dbReference type="EMBL" id="MBA0570118.1"/>
    </source>
</evidence>
<comment type="caution">
    <text evidence="2">The sequence shown here is derived from an EMBL/GenBank/DDBJ whole genome shotgun (WGS) entry which is preliminary data.</text>
</comment>
<dbReference type="Proteomes" id="UP000593572">
    <property type="component" value="Unassembled WGS sequence"/>
</dbReference>
<proteinExistence type="predicted"/>
<organism evidence="2 3">
    <name type="scientific">Gossypium lobatum</name>
    <dbReference type="NCBI Taxonomy" id="34289"/>
    <lineage>
        <taxon>Eukaryota</taxon>
        <taxon>Viridiplantae</taxon>
        <taxon>Streptophyta</taxon>
        <taxon>Embryophyta</taxon>
        <taxon>Tracheophyta</taxon>
        <taxon>Spermatophyta</taxon>
        <taxon>Magnoliopsida</taxon>
        <taxon>eudicotyledons</taxon>
        <taxon>Gunneridae</taxon>
        <taxon>Pentapetalae</taxon>
        <taxon>rosids</taxon>
        <taxon>malvids</taxon>
        <taxon>Malvales</taxon>
        <taxon>Malvaceae</taxon>
        <taxon>Malvoideae</taxon>
        <taxon>Gossypium</taxon>
    </lineage>
</organism>
<evidence type="ECO:0000256" key="1">
    <source>
        <dbReference type="SAM" id="Phobius"/>
    </source>
</evidence>
<keyword evidence="3" id="KW-1185">Reference proteome</keyword>
<gene>
    <name evidence="2" type="ORF">Golob_003803</name>
</gene>
<evidence type="ECO:0000313" key="3">
    <source>
        <dbReference type="Proteomes" id="UP000593572"/>
    </source>
</evidence>
<feature type="non-terminal residue" evidence="2">
    <location>
        <position position="95"/>
    </location>
</feature>
<protein>
    <submittedName>
        <fullName evidence="2">Uncharacterized protein</fullName>
    </submittedName>
</protein>
<dbReference type="AlphaFoldDB" id="A0A7J8MZG4"/>
<name>A0A7J8MZG4_9ROSI</name>
<keyword evidence="1" id="KW-0812">Transmembrane</keyword>